<dbReference type="EMBL" id="AP012204">
    <property type="protein sequence ID" value="BAK38062.1"/>
    <property type="molecule type" value="Genomic_DNA"/>
</dbReference>
<dbReference type="STRING" id="1032480.MLP_50480"/>
<feature type="domain" description="Putative antitoxin VapB45-like DNA-binding HTH" evidence="1">
    <location>
        <begin position="12"/>
        <end position="79"/>
    </location>
</feature>
<dbReference type="Pfam" id="PF21321">
    <property type="entry name" value="HTH_66"/>
    <property type="match status" value="1"/>
</dbReference>
<dbReference type="Pfam" id="PF04255">
    <property type="entry name" value="DUF433"/>
    <property type="match status" value="1"/>
</dbReference>
<dbReference type="InterPro" id="IPR007367">
    <property type="entry name" value="DUF433"/>
</dbReference>
<dbReference type="InterPro" id="IPR048708">
    <property type="entry name" value="VapB45-like_HTH"/>
</dbReference>
<dbReference type="Proteomes" id="UP000007947">
    <property type="component" value="Chromosome"/>
</dbReference>
<dbReference type="HOGENOM" id="CLU_092327_0_0_11"/>
<evidence type="ECO:0000313" key="2">
    <source>
        <dbReference type="EMBL" id="BAK38062.1"/>
    </source>
</evidence>
<reference evidence="2 3" key="1">
    <citation type="submission" date="2011-05" db="EMBL/GenBank/DDBJ databases">
        <title>Whole genome sequence of Microlunatus phosphovorus NM-1.</title>
        <authorList>
            <person name="Hosoyama A."/>
            <person name="Sasaki K."/>
            <person name="Harada T."/>
            <person name="Igarashi R."/>
            <person name="Kawakoshi A."/>
            <person name="Sasagawa M."/>
            <person name="Fukada J."/>
            <person name="Nakamura S."/>
            <person name="Katano Y."/>
            <person name="Hanada S."/>
            <person name="Kamagata Y."/>
            <person name="Nakamura N."/>
            <person name="Yamazaki S."/>
            <person name="Fujita N."/>
        </authorList>
    </citation>
    <scope>NUCLEOTIDE SEQUENCE [LARGE SCALE GENOMIC DNA]</scope>
    <source>
        <strain evidence="3">ATCC 700054 / DSM 10555 / JCM 9379 / NBRC 101784 / NCIMB 13414 / VKM Ac-1990 / NM-1</strain>
    </source>
</reference>
<dbReference type="SUPFAM" id="SSF46689">
    <property type="entry name" value="Homeodomain-like"/>
    <property type="match status" value="1"/>
</dbReference>
<keyword evidence="3" id="KW-1185">Reference proteome</keyword>
<organism evidence="2 3">
    <name type="scientific">Microlunatus phosphovorus (strain ATCC 700054 / DSM 10555 / JCM 9379 / NBRC 101784 / NCIMB 13414 / VKM Ac-1990 / NM-1)</name>
    <dbReference type="NCBI Taxonomy" id="1032480"/>
    <lineage>
        <taxon>Bacteria</taxon>
        <taxon>Bacillati</taxon>
        <taxon>Actinomycetota</taxon>
        <taxon>Actinomycetes</taxon>
        <taxon>Propionibacteriales</taxon>
        <taxon>Propionibacteriaceae</taxon>
        <taxon>Microlunatus</taxon>
    </lineage>
</organism>
<sequence>MTVTNIYKTPILTARETARYLRMHESTLDRWLATDDPLVHSVTPERRGWPRVPFVGVIEAYVLRALRELRMPMRDIRAAAAIAREEFDDPYALARQRIATDGVAVFVRLADEQLVHASSGQLAIREVLEEHLRYIEWDSEGGAQRLRLKQFPEFADVIIDPRFGWGSPVLGRSKVRVTDLVELWRAGEPIAGVAEEYDLDVNIVEDVLRFAA</sequence>
<protein>
    <recommendedName>
        <fullName evidence="1">Putative antitoxin VapB45-like DNA-binding HTH domain-containing protein</fullName>
    </recommendedName>
</protein>
<evidence type="ECO:0000313" key="3">
    <source>
        <dbReference type="Proteomes" id="UP000007947"/>
    </source>
</evidence>
<gene>
    <name evidence="2" type="ordered locus">MLP_50480</name>
</gene>
<evidence type="ECO:0000259" key="1">
    <source>
        <dbReference type="Pfam" id="PF21321"/>
    </source>
</evidence>
<proteinExistence type="predicted"/>
<accession>F5XH54</accession>
<dbReference type="eggNOG" id="COG2442">
    <property type="taxonomic scope" value="Bacteria"/>
</dbReference>
<dbReference type="KEGG" id="mph:MLP_50480"/>
<name>F5XH54_MICPN</name>
<dbReference type="InterPro" id="IPR009057">
    <property type="entry name" value="Homeodomain-like_sf"/>
</dbReference>
<dbReference type="AlphaFoldDB" id="F5XH54"/>